<protein>
    <recommendedName>
        <fullName evidence="5">Secreted protein</fullName>
    </recommendedName>
</protein>
<organism evidence="3 4">
    <name type="scientific">Clonostachys chloroleuca</name>
    <dbReference type="NCBI Taxonomy" id="1926264"/>
    <lineage>
        <taxon>Eukaryota</taxon>
        <taxon>Fungi</taxon>
        <taxon>Dikarya</taxon>
        <taxon>Ascomycota</taxon>
        <taxon>Pezizomycotina</taxon>
        <taxon>Sordariomycetes</taxon>
        <taxon>Hypocreomycetidae</taxon>
        <taxon>Hypocreales</taxon>
        <taxon>Bionectriaceae</taxon>
        <taxon>Clonostachys</taxon>
    </lineage>
</organism>
<reference evidence="3" key="1">
    <citation type="submission" date="2023-01" db="EMBL/GenBank/DDBJ databases">
        <authorList>
            <person name="Piombo E."/>
        </authorList>
    </citation>
    <scope>NUCLEOTIDE SEQUENCE</scope>
</reference>
<evidence type="ECO:0000313" key="3">
    <source>
        <dbReference type="EMBL" id="CAI6090241.1"/>
    </source>
</evidence>
<evidence type="ECO:0000256" key="1">
    <source>
        <dbReference type="SAM" id="MobiDB-lite"/>
    </source>
</evidence>
<feature type="region of interest" description="Disordered" evidence="1">
    <location>
        <begin position="64"/>
        <end position="115"/>
    </location>
</feature>
<evidence type="ECO:0008006" key="5">
    <source>
        <dbReference type="Google" id="ProtNLM"/>
    </source>
</evidence>
<gene>
    <name evidence="3" type="ORF">CCHLO57077_00001864</name>
</gene>
<dbReference type="AlphaFoldDB" id="A0AA35Q170"/>
<evidence type="ECO:0000256" key="2">
    <source>
        <dbReference type="SAM" id="SignalP"/>
    </source>
</evidence>
<name>A0AA35Q170_9HYPO</name>
<keyword evidence="4" id="KW-1185">Reference proteome</keyword>
<keyword evidence="2" id="KW-0732">Signal</keyword>
<sequence length="153" mass="16599">MSTIIAIILTGGRIFQVATAIMPEGLAPPPTAELCPRRTANSAPRMPTIEAPYTPYRWGQVKAMAPSTGGASTKSDRRSSTPDVQGCASESRGRAHRRPCVRSVTNTSSDRPSLHHDYLPTVRSCHSGLHNRHNPCSTNFSLPTFSPEALKLY</sequence>
<proteinExistence type="predicted"/>
<dbReference type="EMBL" id="CABFNP030001012">
    <property type="protein sequence ID" value="CAI6090241.1"/>
    <property type="molecule type" value="Genomic_DNA"/>
</dbReference>
<feature type="chain" id="PRO_5041469654" description="Secreted protein" evidence="2">
    <location>
        <begin position="21"/>
        <end position="153"/>
    </location>
</feature>
<evidence type="ECO:0000313" key="4">
    <source>
        <dbReference type="Proteomes" id="UP001160390"/>
    </source>
</evidence>
<accession>A0AA35Q170</accession>
<feature type="signal peptide" evidence="2">
    <location>
        <begin position="1"/>
        <end position="20"/>
    </location>
</feature>
<comment type="caution">
    <text evidence="3">The sequence shown here is derived from an EMBL/GenBank/DDBJ whole genome shotgun (WGS) entry which is preliminary data.</text>
</comment>
<dbReference type="Proteomes" id="UP001160390">
    <property type="component" value="Unassembled WGS sequence"/>
</dbReference>